<accession>A0A0D9XM86</accession>
<protein>
    <recommendedName>
        <fullName evidence="3">RING-type E3 ubiquitin transferase</fullName>
        <ecNumber evidence="3">2.3.2.27</ecNumber>
    </recommendedName>
</protein>
<keyword evidence="6" id="KW-0175">Coiled coil</keyword>
<evidence type="ECO:0000256" key="6">
    <source>
        <dbReference type="SAM" id="Coils"/>
    </source>
</evidence>
<dbReference type="GO" id="GO:0061630">
    <property type="term" value="F:ubiquitin protein ligase activity"/>
    <property type="evidence" value="ECO:0007669"/>
    <property type="project" value="UniProtKB-EC"/>
</dbReference>
<proteinExistence type="predicted"/>
<evidence type="ECO:0000313" key="8">
    <source>
        <dbReference type="EnsemblPlants" id="LPERR10G13850.1"/>
    </source>
</evidence>
<evidence type="ECO:0000259" key="7">
    <source>
        <dbReference type="PROSITE" id="PS51698"/>
    </source>
</evidence>
<dbReference type="Gene3D" id="3.30.40.10">
    <property type="entry name" value="Zinc/RING finger domain, C3HC4 (zinc finger)"/>
    <property type="match status" value="1"/>
</dbReference>
<dbReference type="GO" id="GO:0016567">
    <property type="term" value="P:protein ubiquitination"/>
    <property type="evidence" value="ECO:0007669"/>
    <property type="project" value="UniProtKB-UniPathway"/>
</dbReference>
<dbReference type="STRING" id="77586.A0A0D9XM86"/>
<dbReference type="EC" id="2.3.2.27" evidence="3"/>
<dbReference type="PANTHER" id="PTHR45647">
    <property type="entry name" value="OS02G0152300 PROTEIN"/>
    <property type="match status" value="1"/>
</dbReference>
<evidence type="ECO:0000256" key="2">
    <source>
        <dbReference type="ARBA" id="ARBA00004906"/>
    </source>
</evidence>
<reference evidence="9" key="2">
    <citation type="submission" date="2013-12" db="EMBL/GenBank/DDBJ databases">
        <authorList>
            <person name="Yu Y."/>
            <person name="Lee S."/>
            <person name="de Baynast K."/>
            <person name="Wissotski M."/>
            <person name="Liu L."/>
            <person name="Talag J."/>
            <person name="Goicoechea J."/>
            <person name="Angelova A."/>
            <person name="Jetty R."/>
            <person name="Kudrna D."/>
            <person name="Golser W."/>
            <person name="Rivera L."/>
            <person name="Zhang J."/>
            <person name="Wing R."/>
        </authorList>
    </citation>
    <scope>NUCLEOTIDE SEQUENCE</scope>
</reference>
<dbReference type="EnsemblPlants" id="LPERR10G13850.1">
    <property type="protein sequence ID" value="LPERR10G13850.1"/>
    <property type="gene ID" value="LPERR10G13850"/>
</dbReference>
<evidence type="ECO:0000256" key="1">
    <source>
        <dbReference type="ARBA" id="ARBA00000900"/>
    </source>
</evidence>
<dbReference type="SUPFAM" id="SSF52402">
    <property type="entry name" value="Adenine nucleotide alpha hydrolases-like"/>
    <property type="match status" value="1"/>
</dbReference>
<evidence type="ECO:0000256" key="3">
    <source>
        <dbReference type="ARBA" id="ARBA00012483"/>
    </source>
</evidence>
<dbReference type="InterPro" id="IPR013083">
    <property type="entry name" value="Znf_RING/FYVE/PHD"/>
</dbReference>
<keyword evidence="9" id="KW-1185">Reference proteome</keyword>
<dbReference type="PANTHER" id="PTHR45647:SF3">
    <property type="entry name" value="OS10G0552400 PROTEIN"/>
    <property type="match status" value="1"/>
</dbReference>
<dbReference type="InterPro" id="IPR014729">
    <property type="entry name" value="Rossmann-like_a/b/a_fold"/>
</dbReference>
<keyword evidence="4" id="KW-0808">Transferase</keyword>
<dbReference type="CDD" id="cd16655">
    <property type="entry name" value="RING-Ubox_WDSUB1-like"/>
    <property type="match status" value="1"/>
</dbReference>
<dbReference type="SUPFAM" id="SSF57850">
    <property type="entry name" value="RING/U-box"/>
    <property type="match status" value="1"/>
</dbReference>
<sequence>MAAEKVFVALSAETKAGRSTLAWALGHFRDAGATIVITHVHVPPQMIPVMGVKFHASKLNPEQVSLFRMAEREKVDRLLDHYVNQCMRMKMKCEKLVTEDEDVVAGLVKLITLYQITKLVISAAPDRNYSRKMDKPTSRTATAIIQRADLPCKIWFVCKEQLICTSGKELETTQEPTPSNPDIDHGVMQLTVQEEQDDDNKLELGFYDEIKKACKAAENLMMRALTESSRRQKADEELASSLQKAKKYEELYLEEVRKREELEAALVRASREIAQLKQEKNLSKNDQNTIMEESQELITGKLILGSSGQAIEPLQEYLDHDDNSVRELEALLLQRKVAAFSPSSVMHSPFDEDCCIPSYFVCPILQEVMREPCIAADGFTYETDAIRGWIDGGHSVSPVTGQPLQHYEIIPNLSLRSVIQDHARRRQYSFSRCNVILTN</sequence>
<dbReference type="InterPro" id="IPR051348">
    <property type="entry name" value="U-box_ubiquitin_ligases"/>
</dbReference>
<keyword evidence="5" id="KW-0833">Ubl conjugation pathway</keyword>
<dbReference type="HOGENOM" id="CLU_036548_0_0_1"/>
<comment type="catalytic activity">
    <reaction evidence="1">
        <text>S-ubiquitinyl-[E2 ubiquitin-conjugating enzyme]-L-cysteine + [acceptor protein]-L-lysine = [E2 ubiquitin-conjugating enzyme]-L-cysteine + N(6)-ubiquitinyl-[acceptor protein]-L-lysine.</text>
        <dbReference type="EC" id="2.3.2.27"/>
    </reaction>
</comment>
<dbReference type="Gramene" id="LPERR10G13850.1">
    <property type="protein sequence ID" value="LPERR10G13850.1"/>
    <property type="gene ID" value="LPERR10G13850"/>
</dbReference>
<dbReference type="UniPathway" id="UPA00143"/>
<dbReference type="SMART" id="SM00504">
    <property type="entry name" value="Ubox"/>
    <property type="match status" value="1"/>
</dbReference>
<dbReference type="InterPro" id="IPR003613">
    <property type="entry name" value="Ubox_domain"/>
</dbReference>
<evidence type="ECO:0000256" key="4">
    <source>
        <dbReference type="ARBA" id="ARBA00022679"/>
    </source>
</evidence>
<evidence type="ECO:0000313" key="9">
    <source>
        <dbReference type="Proteomes" id="UP000032180"/>
    </source>
</evidence>
<dbReference type="Gene3D" id="3.40.50.620">
    <property type="entry name" value="HUPs"/>
    <property type="match status" value="1"/>
</dbReference>
<organism evidence="8 9">
    <name type="scientific">Leersia perrieri</name>
    <dbReference type="NCBI Taxonomy" id="77586"/>
    <lineage>
        <taxon>Eukaryota</taxon>
        <taxon>Viridiplantae</taxon>
        <taxon>Streptophyta</taxon>
        <taxon>Embryophyta</taxon>
        <taxon>Tracheophyta</taxon>
        <taxon>Spermatophyta</taxon>
        <taxon>Magnoliopsida</taxon>
        <taxon>Liliopsida</taxon>
        <taxon>Poales</taxon>
        <taxon>Poaceae</taxon>
        <taxon>BOP clade</taxon>
        <taxon>Oryzoideae</taxon>
        <taxon>Oryzeae</taxon>
        <taxon>Oryzinae</taxon>
        <taxon>Leersia</taxon>
    </lineage>
</organism>
<dbReference type="eggNOG" id="ENOG502SN9F">
    <property type="taxonomic scope" value="Eukaryota"/>
</dbReference>
<dbReference type="PROSITE" id="PS51698">
    <property type="entry name" value="U_BOX"/>
    <property type="match status" value="1"/>
</dbReference>
<feature type="domain" description="U-box" evidence="7">
    <location>
        <begin position="355"/>
        <end position="429"/>
    </location>
</feature>
<name>A0A0D9XM86_9ORYZ</name>
<dbReference type="Proteomes" id="UP000032180">
    <property type="component" value="Chromosome 10"/>
</dbReference>
<dbReference type="CDD" id="cd01989">
    <property type="entry name" value="USP_STK_Ubox_N"/>
    <property type="match status" value="1"/>
</dbReference>
<comment type="pathway">
    <text evidence="2">Protein modification; protein ubiquitination.</text>
</comment>
<feature type="coiled-coil region" evidence="6">
    <location>
        <begin position="207"/>
        <end position="286"/>
    </location>
</feature>
<dbReference type="AlphaFoldDB" id="A0A0D9XM86"/>
<dbReference type="Pfam" id="PF04564">
    <property type="entry name" value="U-box"/>
    <property type="match status" value="1"/>
</dbReference>
<reference evidence="8" key="3">
    <citation type="submission" date="2015-04" db="UniProtKB">
        <authorList>
            <consortium name="EnsemblPlants"/>
        </authorList>
    </citation>
    <scope>IDENTIFICATION</scope>
</reference>
<reference evidence="8 9" key="1">
    <citation type="submission" date="2012-08" db="EMBL/GenBank/DDBJ databases">
        <title>Oryza genome evolution.</title>
        <authorList>
            <person name="Wing R.A."/>
        </authorList>
    </citation>
    <scope>NUCLEOTIDE SEQUENCE</scope>
</reference>
<evidence type="ECO:0000256" key="5">
    <source>
        <dbReference type="ARBA" id="ARBA00022786"/>
    </source>
</evidence>